<dbReference type="Proteomes" id="UP001151760">
    <property type="component" value="Unassembled WGS sequence"/>
</dbReference>
<feature type="compositionally biased region" description="Basic and acidic residues" evidence="1">
    <location>
        <begin position="101"/>
        <end position="112"/>
    </location>
</feature>
<comment type="caution">
    <text evidence="2">The sequence shown here is derived from an EMBL/GenBank/DDBJ whole genome shotgun (WGS) entry which is preliminary data.</text>
</comment>
<evidence type="ECO:0000313" key="3">
    <source>
        <dbReference type="Proteomes" id="UP001151760"/>
    </source>
</evidence>
<feature type="compositionally biased region" description="Basic residues" evidence="1">
    <location>
        <begin position="113"/>
        <end position="122"/>
    </location>
</feature>
<dbReference type="PANTHER" id="PTHR45023:SF14">
    <property type="entry name" value="GLUTATHIONE TRANSFERASE"/>
    <property type="match status" value="1"/>
</dbReference>
<gene>
    <name evidence="2" type="ORF">Tco_1015894</name>
</gene>
<reference evidence="2" key="1">
    <citation type="journal article" date="2022" name="Int. J. Mol. Sci.">
        <title>Draft Genome of Tanacetum Coccineum: Genomic Comparison of Closely Related Tanacetum-Family Plants.</title>
        <authorList>
            <person name="Yamashiro T."/>
            <person name="Shiraishi A."/>
            <person name="Nakayama K."/>
            <person name="Satake H."/>
        </authorList>
    </citation>
    <scope>NUCLEOTIDE SEQUENCE</scope>
</reference>
<keyword evidence="3" id="KW-1185">Reference proteome</keyword>
<evidence type="ECO:0000256" key="1">
    <source>
        <dbReference type="SAM" id="MobiDB-lite"/>
    </source>
</evidence>
<reference evidence="2" key="2">
    <citation type="submission" date="2022-01" db="EMBL/GenBank/DDBJ databases">
        <authorList>
            <person name="Yamashiro T."/>
            <person name="Shiraishi A."/>
            <person name="Satake H."/>
            <person name="Nakayama K."/>
        </authorList>
    </citation>
    <scope>NUCLEOTIDE SEQUENCE</scope>
</reference>
<protein>
    <recommendedName>
        <fullName evidence="4">No apical meristem-associated C-terminal domain-containing protein</fullName>
    </recommendedName>
</protein>
<dbReference type="EMBL" id="BQNB010017542">
    <property type="protein sequence ID" value="GJT64414.1"/>
    <property type="molecule type" value="Genomic_DNA"/>
</dbReference>
<name>A0ABQ5FN64_9ASTR</name>
<proteinExistence type="predicted"/>
<evidence type="ECO:0008006" key="4">
    <source>
        <dbReference type="Google" id="ProtNLM"/>
    </source>
</evidence>
<accession>A0ABQ5FN64</accession>
<feature type="compositionally biased region" description="Basic residues" evidence="1">
    <location>
        <begin position="1"/>
        <end position="12"/>
    </location>
</feature>
<evidence type="ECO:0000313" key="2">
    <source>
        <dbReference type="EMBL" id="GJT64414.1"/>
    </source>
</evidence>
<feature type="region of interest" description="Disordered" evidence="1">
    <location>
        <begin position="1"/>
        <end position="29"/>
    </location>
</feature>
<dbReference type="PANTHER" id="PTHR45023">
    <property type="match status" value="1"/>
</dbReference>
<feature type="region of interest" description="Disordered" evidence="1">
    <location>
        <begin position="101"/>
        <end position="128"/>
    </location>
</feature>
<organism evidence="2 3">
    <name type="scientific">Tanacetum coccineum</name>
    <dbReference type="NCBI Taxonomy" id="301880"/>
    <lineage>
        <taxon>Eukaryota</taxon>
        <taxon>Viridiplantae</taxon>
        <taxon>Streptophyta</taxon>
        <taxon>Embryophyta</taxon>
        <taxon>Tracheophyta</taxon>
        <taxon>Spermatophyta</taxon>
        <taxon>Magnoliopsida</taxon>
        <taxon>eudicotyledons</taxon>
        <taxon>Gunneridae</taxon>
        <taxon>Pentapetalae</taxon>
        <taxon>asterids</taxon>
        <taxon>campanulids</taxon>
        <taxon>Asterales</taxon>
        <taxon>Asteraceae</taxon>
        <taxon>Asteroideae</taxon>
        <taxon>Anthemideae</taxon>
        <taxon>Anthemidinae</taxon>
        <taxon>Tanacetum</taxon>
    </lineage>
</organism>
<sequence length="206" mass="24460">MENKKKPSRNRQKMMIQSDDAPRQTPWTTEEEIALAKGWLSVSKNNKYGNTKKNRAFESGGEDEDYVQRAMIHDEIETGIPFKLHHRWEILKDRSKWQEIEIRRPKGRDKARAAGRKNKGSKPARSSTLNEDEMARLMVTEMTAQEKEERLAFLDIKRREVECREPELEQQDMRFYLQPYDHLTGDQRKAMDEIRAKTKAKYNLQY</sequence>